<protein>
    <submittedName>
        <fullName evidence="1">Uncharacterized protein</fullName>
    </submittedName>
</protein>
<sequence length="218" mass="24668">MQLKVKKHVVDTTEPEQAWNRWLVKMRGETATLLIYEFGVAITRAQDLSAFKEACISPEQTDRAGATAEVSLREVVASPQEEWGTTFSGEAVIWRMWANHITRNLNRSTWEAAIELPPPDHVAHLLQLASSTMDRHVANLARSANVALDCVNGSLADYEDLRRDWNEFGQHLGRHRQNLETRRRIIEGFIRDIATPSPGTVPDPLIELENVEDVDHVV</sequence>
<organism evidence="1 3">
    <name type="scientific">Phytophthora fragariae</name>
    <dbReference type="NCBI Taxonomy" id="53985"/>
    <lineage>
        <taxon>Eukaryota</taxon>
        <taxon>Sar</taxon>
        <taxon>Stramenopiles</taxon>
        <taxon>Oomycota</taxon>
        <taxon>Peronosporomycetes</taxon>
        <taxon>Peronosporales</taxon>
        <taxon>Peronosporaceae</taxon>
        <taxon>Phytophthora</taxon>
    </lineage>
</organism>
<dbReference type="EMBL" id="QXFX01001132">
    <property type="protein sequence ID" value="KAE9096048.1"/>
    <property type="molecule type" value="Genomic_DNA"/>
</dbReference>
<evidence type="ECO:0000313" key="4">
    <source>
        <dbReference type="Proteomes" id="UP000488956"/>
    </source>
</evidence>
<proteinExistence type="predicted"/>
<reference evidence="3 4" key="1">
    <citation type="submission" date="2018-09" db="EMBL/GenBank/DDBJ databases">
        <title>Genomic investigation of the strawberry pathogen Phytophthora fragariae indicates pathogenicity is determined by transcriptional variation in three key races.</title>
        <authorList>
            <person name="Adams T.M."/>
            <person name="Armitage A.D."/>
            <person name="Sobczyk M.K."/>
            <person name="Bates H.J."/>
            <person name="Dunwell J.M."/>
            <person name="Nellist C.F."/>
            <person name="Harrison R.J."/>
        </authorList>
    </citation>
    <scope>NUCLEOTIDE SEQUENCE [LARGE SCALE GENOMIC DNA]</scope>
    <source>
        <strain evidence="2 4">ONT-3</strain>
        <strain evidence="1 3">SCRP245</strain>
    </source>
</reference>
<name>A0A6A3KSH0_9STRA</name>
<dbReference type="Proteomes" id="UP000488956">
    <property type="component" value="Unassembled WGS sequence"/>
</dbReference>
<comment type="caution">
    <text evidence="1">The sequence shown here is derived from an EMBL/GenBank/DDBJ whole genome shotgun (WGS) entry which is preliminary data.</text>
</comment>
<dbReference type="AlphaFoldDB" id="A0A6A3KSH0"/>
<gene>
    <name evidence="2" type="ORF">PF010_g16482</name>
    <name evidence="1" type="ORF">PF011_g10659</name>
</gene>
<evidence type="ECO:0000313" key="3">
    <source>
        <dbReference type="Proteomes" id="UP000460718"/>
    </source>
</evidence>
<evidence type="ECO:0000313" key="2">
    <source>
        <dbReference type="EMBL" id="KAE9096048.1"/>
    </source>
</evidence>
<dbReference type="EMBL" id="QXFW01000564">
    <property type="protein sequence ID" value="KAE9008557.1"/>
    <property type="molecule type" value="Genomic_DNA"/>
</dbReference>
<evidence type="ECO:0000313" key="1">
    <source>
        <dbReference type="EMBL" id="KAE9008557.1"/>
    </source>
</evidence>
<dbReference type="Proteomes" id="UP000460718">
    <property type="component" value="Unassembled WGS sequence"/>
</dbReference>
<accession>A0A6A3KSH0</accession>